<accession>A0A976QRR0</accession>
<dbReference type="SUPFAM" id="SSF54928">
    <property type="entry name" value="RNA-binding domain, RBD"/>
    <property type="match status" value="3"/>
</dbReference>
<dbReference type="PANTHER" id="PTHR23003">
    <property type="entry name" value="RNA RECOGNITION MOTIF RRM DOMAIN CONTAINING PROTEIN"/>
    <property type="match status" value="1"/>
</dbReference>
<feature type="region of interest" description="Disordered" evidence="7">
    <location>
        <begin position="177"/>
        <end position="201"/>
    </location>
</feature>
<evidence type="ECO:0000256" key="6">
    <source>
        <dbReference type="PROSITE-ProRule" id="PRU00176"/>
    </source>
</evidence>
<evidence type="ECO:0000256" key="1">
    <source>
        <dbReference type="ARBA" id="ARBA00004123"/>
    </source>
</evidence>
<evidence type="ECO:0000256" key="2">
    <source>
        <dbReference type="ARBA" id="ARBA00022664"/>
    </source>
</evidence>
<dbReference type="InterPro" id="IPR000504">
    <property type="entry name" value="RRM_dom"/>
</dbReference>
<dbReference type="AlphaFoldDB" id="A0A976QRR0"/>
<evidence type="ECO:0000256" key="4">
    <source>
        <dbReference type="ARBA" id="ARBA00022884"/>
    </source>
</evidence>
<feature type="compositionally biased region" description="Basic and acidic residues" evidence="7">
    <location>
        <begin position="528"/>
        <end position="540"/>
    </location>
</feature>
<dbReference type="Gene3D" id="3.30.70.330">
    <property type="match status" value="5"/>
</dbReference>
<feature type="region of interest" description="Disordered" evidence="7">
    <location>
        <begin position="142"/>
        <end position="162"/>
    </location>
</feature>
<sequence length="758" mass="86279">MTTVSFGDKSRLIIKNIPNSLDNKLLDKLISKKCRDIGVTKCDLKLLTKEKKVNKEVKRVSRGICYVGFASERDATKFLNHYDNSYFNSCKVSIEYSKSPGTVEKKEEKFNGVEKVKATEGGQVVVEKEVVPRKAGVGSKQVHIKFDSEDSDNKESDGDEDFIDRRVDRKSVRMELLEQRDRMNRKDRESDENMDNDHVSSQKEVDMNRVVIFNLPYSVTEEAIRSLVKPFGKVEQIHIPLNKYDYSDPSSMESRATKGMCYVTFCFESDAVNFMEQKNKSIFSGRIITIALAKSQQRHEDQGSGRIDKYHNKRRNEETYSKFKMKKRKEEVGNPDIWNILHIDIHAAIRTISAELGVGSEEILKDEEAGVNVALSESYILNKLKKWLENQGVNYDVGDYDKEDLHEDTLMIKNLPYNSDDRELIRLFGSCGQIVRFATSPYKLLGLVQYSNKHECEKAFRTLSYKMYKSLPIYLQRVAKQLLPNSEMIKSDPKLIEEAKEGVDSDHIGSSSTNTTRVSGIADAGQAEGEHSRHSHKDDNGTNLASVNDYDHDSDDDNDDESTKETNNRIGHVSVYVSNIDASVDEEELDKHFANLKGYVISKIIRPIQSGSEDDKSKADRPRYGFIEFDSIDNAKEAIKRRCGTVIAGKLINVELSKNNQTISKHSKKKQGGPTEENDVIIVKNLPFQATKKELTDLFKHYANVKTVRIPKSAGNTHRGFGFVEFMSKNDAKTAMENLKNVHLYGRRLVLQYVENTK</sequence>
<dbReference type="InterPro" id="IPR050374">
    <property type="entry name" value="RRT5_SRSF_SR"/>
</dbReference>
<proteinExistence type="predicted"/>
<dbReference type="GO" id="GO:0005634">
    <property type="term" value="C:nucleus"/>
    <property type="evidence" value="ECO:0007669"/>
    <property type="project" value="UniProtKB-SubCell"/>
</dbReference>
<dbReference type="PANTHER" id="PTHR23003:SF62">
    <property type="entry name" value="SERINE_ARGININE (SR)-TYPE SHUTTLING MRNA BINDING PROTEIN NPL3"/>
    <property type="match status" value="1"/>
</dbReference>
<evidence type="ECO:0000256" key="3">
    <source>
        <dbReference type="ARBA" id="ARBA00022737"/>
    </source>
</evidence>
<dbReference type="PROSITE" id="PS50102">
    <property type="entry name" value="RRM"/>
    <property type="match status" value="5"/>
</dbReference>
<keyword evidence="5" id="KW-0539">Nucleus</keyword>
<organism evidence="9 10">
    <name type="scientific">Theileria orientalis</name>
    <dbReference type="NCBI Taxonomy" id="68886"/>
    <lineage>
        <taxon>Eukaryota</taxon>
        <taxon>Sar</taxon>
        <taxon>Alveolata</taxon>
        <taxon>Apicomplexa</taxon>
        <taxon>Aconoidasida</taxon>
        <taxon>Piroplasmida</taxon>
        <taxon>Theileriidae</taxon>
        <taxon>Theileria</taxon>
    </lineage>
</organism>
<gene>
    <name evidence="9" type="ORF">MACJ_002922</name>
</gene>
<dbReference type="EMBL" id="CP056067">
    <property type="protein sequence ID" value="UKJ89669.1"/>
    <property type="molecule type" value="Genomic_DNA"/>
</dbReference>
<name>A0A976QRR0_THEOR</name>
<dbReference type="CDD" id="cd00590">
    <property type="entry name" value="RRM_SF"/>
    <property type="match status" value="1"/>
</dbReference>
<comment type="subcellular location">
    <subcellularLocation>
        <location evidence="1">Nucleus</location>
    </subcellularLocation>
</comment>
<keyword evidence="4 6" id="KW-0694">RNA-binding</keyword>
<feature type="domain" description="RRM" evidence="8">
    <location>
        <begin position="679"/>
        <end position="756"/>
    </location>
</feature>
<feature type="compositionally biased region" description="Basic and acidic residues" evidence="7">
    <location>
        <begin position="498"/>
        <end position="507"/>
    </location>
</feature>
<feature type="domain" description="RRM" evidence="8">
    <location>
        <begin position="408"/>
        <end position="480"/>
    </location>
</feature>
<dbReference type="CDD" id="cd12320">
    <property type="entry name" value="RRM6_RBM19_RRM5_MRD1"/>
    <property type="match status" value="1"/>
</dbReference>
<keyword evidence="3" id="KW-0677">Repeat</keyword>
<dbReference type="Pfam" id="PF00076">
    <property type="entry name" value="RRM_1"/>
    <property type="match status" value="4"/>
</dbReference>
<evidence type="ECO:0000256" key="5">
    <source>
        <dbReference type="ARBA" id="ARBA00023242"/>
    </source>
</evidence>
<feature type="compositionally biased region" description="Polar residues" evidence="7">
    <location>
        <begin position="508"/>
        <end position="518"/>
    </location>
</feature>
<keyword evidence="2" id="KW-0507">mRNA processing</keyword>
<feature type="compositionally biased region" description="Basic and acidic residues" evidence="7">
    <location>
        <begin position="144"/>
        <end position="156"/>
    </location>
</feature>
<reference evidence="9" key="1">
    <citation type="submission" date="2022-07" db="EMBL/GenBank/DDBJ databases">
        <title>Evaluation of T. orientalis genome assembly methods using nanopore sequencing and analysis of variation between genomes.</title>
        <authorList>
            <person name="Yam J."/>
            <person name="Micallef M.L."/>
            <person name="Liu M."/>
            <person name="Djordjevic S.P."/>
            <person name="Bogema D.R."/>
            <person name="Jenkins C."/>
        </authorList>
    </citation>
    <scope>NUCLEOTIDE SEQUENCE</scope>
    <source>
        <strain evidence="9">Fish Creek</strain>
    </source>
</reference>
<evidence type="ECO:0000256" key="7">
    <source>
        <dbReference type="SAM" id="MobiDB-lite"/>
    </source>
</evidence>
<protein>
    <recommendedName>
        <fullName evidence="8">RRM domain-containing protein</fullName>
    </recommendedName>
</protein>
<evidence type="ECO:0000259" key="8">
    <source>
        <dbReference type="PROSITE" id="PS50102"/>
    </source>
</evidence>
<dbReference type="InterPro" id="IPR035979">
    <property type="entry name" value="RBD_domain_sf"/>
</dbReference>
<dbReference type="InterPro" id="IPR012677">
    <property type="entry name" value="Nucleotide-bd_a/b_plait_sf"/>
</dbReference>
<feature type="domain" description="RRM" evidence="8">
    <location>
        <begin position="208"/>
        <end position="295"/>
    </location>
</feature>
<dbReference type="GO" id="GO:0003729">
    <property type="term" value="F:mRNA binding"/>
    <property type="evidence" value="ECO:0007669"/>
    <property type="project" value="TreeGrafter"/>
</dbReference>
<feature type="domain" description="RRM" evidence="8">
    <location>
        <begin position="573"/>
        <end position="659"/>
    </location>
</feature>
<evidence type="ECO:0000313" key="9">
    <source>
        <dbReference type="EMBL" id="UKJ89669.1"/>
    </source>
</evidence>
<dbReference type="Proteomes" id="UP000244803">
    <property type="component" value="Chromosome 4"/>
</dbReference>
<feature type="region of interest" description="Disordered" evidence="7">
    <location>
        <begin position="498"/>
        <end position="570"/>
    </location>
</feature>
<dbReference type="OrthoDB" id="439639at2759"/>
<feature type="domain" description="RRM" evidence="8">
    <location>
        <begin position="10"/>
        <end position="99"/>
    </location>
</feature>
<dbReference type="SMART" id="SM00360">
    <property type="entry name" value="RRM"/>
    <property type="match status" value="5"/>
</dbReference>
<dbReference type="GO" id="GO:0005737">
    <property type="term" value="C:cytoplasm"/>
    <property type="evidence" value="ECO:0007669"/>
    <property type="project" value="TreeGrafter"/>
</dbReference>
<dbReference type="GO" id="GO:0006397">
    <property type="term" value="P:mRNA processing"/>
    <property type="evidence" value="ECO:0007669"/>
    <property type="project" value="UniProtKB-KW"/>
</dbReference>
<evidence type="ECO:0000313" key="10">
    <source>
        <dbReference type="Proteomes" id="UP000244803"/>
    </source>
</evidence>